<organism evidence="6 7">
    <name type="scientific">Elysia chlorotica</name>
    <name type="common">Eastern emerald elysia</name>
    <name type="synonym">Sea slug</name>
    <dbReference type="NCBI Taxonomy" id="188477"/>
    <lineage>
        <taxon>Eukaryota</taxon>
        <taxon>Metazoa</taxon>
        <taxon>Spiralia</taxon>
        <taxon>Lophotrochozoa</taxon>
        <taxon>Mollusca</taxon>
        <taxon>Gastropoda</taxon>
        <taxon>Heterobranchia</taxon>
        <taxon>Euthyneura</taxon>
        <taxon>Panpulmonata</taxon>
        <taxon>Sacoglossa</taxon>
        <taxon>Placobranchoidea</taxon>
        <taxon>Plakobranchidae</taxon>
        <taxon>Elysia</taxon>
    </lineage>
</organism>
<evidence type="ECO:0000259" key="5">
    <source>
        <dbReference type="PROSITE" id="PS50026"/>
    </source>
</evidence>
<reference evidence="6 7" key="1">
    <citation type="submission" date="2019-01" db="EMBL/GenBank/DDBJ databases">
        <title>A draft genome assembly of the solar-powered sea slug Elysia chlorotica.</title>
        <authorList>
            <person name="Cai H."/>
            <person name="Li Q."/>
            <person name="Fang X."/>
            <person name="Li J."/>
            <person name="Curtis N.E."/>
            <person name="Altenburger A."/>
            <person name="Shibata T."/>
            <person name="Feng M."/>
            <person name="Maeda T."/>
            <person name="Schwartz J.A."/>
            <person name="Shigenobu S."/>
            <person name="Lundholm N."/>
            <person name="Nishiyama T."/>
            <person name="Yang H."/>
            <person name="Hasebe M."/>
            <person name="Li S."/>
            <person name="Pierce S.K."/>
            <person name="Wang J."/>
        </authorList>
    </citation>
    <scope>NUCLEOTIDE SEQUENCE [LARGE SCALE GENOMIC DNA]</scope>
    <source>
        <strain evidence="6">EC2010</strain>
        <tissue evidence="6">Whole organism of an adult</tissue>
    </source>
</reference>
<dbReference type="Proteomes" id="UP000271974">
    <property type="component" value="Unassembled WGS sequence"/>
</dbReference>
<proteinExistence type="predicted"/>
<evidence type="ECO:0000256" key="1">
    <source>
        <dbReference type="ARBA" id="ARBA00022536"/>
    </source>
</evidence>
<dbReference type="PROSITE" id="PS01186">
    <property type="entry name" value="EGF_2"/>
    <property type="match status" value="1"/>
</dbReference>
<dbReference type="FunFam" id="2.10.25.10:FF:000095">
    <property type="entry name" value="Notch, isoform B"/>
    <property type="match status" value="1"/>
</dbReference>
<keyword evidence="7" id="KW-1185">Reference proteome</keyword>
<protein>
    <recommendedName>
        <fullName evidence="5">EGF-like domain-containing protein</fullName>
    </recommendedName>
</protein>
<dbReference type="SMART" id="SM00181">
    <property type="entry name" value="EGF"/>
    <property type="match status" value="1"/>
</dbReference>
<dbReference type="AlphaFoldDB" id="A0A3S1B6B6"/>
<dbReference type="OrthoDB" id="6146408at2759"/>
<dbReference type="GO" id="GO:0005509">
    <property type="term" value="F:calcium ion binding"/>
    <property type="evidence" value="ECO:0007669"/>
    <property type="project" value="InterPro"/>
</dbReference>
<dbReference type="CDD" id="cd00054">
    <property type="entry name" value="EGF_CA"/>
    <property type="match status" value="1"/>
</dbReference>
<dbReference type="PROSITE" id="PS50026">
    <property type="entry name" value="EGF_3"/>
    <property type="match status" value="1"/>
</dbReference>
<keyword evidence="2" id="KW-0677">Repeat</keyword>
<evidence type="ECO:0000313" key="7">
    <source>
        <dbReference type="Proteomes" id="UP000271974"/>
    </source>
</evidence>
<feature type="non-terminal residue" evidence="6">
    <location>
        <position position="215"/>
    </location>
</feature>
<evidence type="ECO:0000256" key="4">
    <source>
        <dbReference type="PROSITE-ProRule" id="PRU00076"/>
    </source>
</evidence>
<sequence>MDHFTLPQCDPEPCYPNPCQNGGICQPNNGTYTCFCRLGFSGRNCLTDAVDQHPPNPSVTDQLGPTPGGTVKCIVNIPCQFPVYTTGDLTGNFPQVTPGPKSKDLSVSLNATVADNSTGLPGFTYATPVSTTSTVPGQKQLCVNIGNQLSVTDSACFHIIFSDNDTVSLLSPTNIPAPSSLTNDSARFVSPTPPSGSVLPCADPIAGCHLLVYSQ</sequence>
<evidence type="ECO:0000313" key="6">
    <source>
        <dbReference type="EMBL" id="RUS77145.1"/>
    </source>
</evidence>
<dbReference type="SMART" id="SM00179">
    <property type="entry name" value="EGF_CA"/>
    <property type="match status" value="1"/>
</dbReference>
<dbReference type="PROSITE" id="PS00022">
    <property type="entry name" value="EGF_1"/>
    <property type="match status" value="1"/>
</dbReference>
<dbReference type="SUPFAM" id="SSF57196">
    <property type="entry name" value="EGF/Laminin"/>
    <property type="match status" value="1"/>
</dbReference>
<dbReference type="EMBL" id="RQTK01000607">
    <property type="protein sequence ID" value="RUS77145.1"/>
    <property type="molecule type" value="Genomic_DNA"/>
</dbReference>
<evidence type="ECO:0000256" key="3">
    <source>
        <dbReference type="ARBA" id="ARBA00023157"/>
    </source>
</evidence>
<dbReference type="Gene3D" id="2.10.25.10">
    <property type="entry name" value="Laminin"/>
    <property type="match status" value="1"/>
</dbReference>
<dbReference type="Pfam" id="PF00008">
    <property type="entry name" value="EGF"/>
    <property type="match status" value="1"/>
</dbReference>
<feature type="disulfide bond" evidence="4">
    <location>
        <begin position="36"/>
        <end position="45"/>
    </location>
</feature>
<gene>
    <name evidence="6" type="ORF">EGW08_015101</name>
</gene>
<keyword evidence="1 4" id="KW-0245">EGF-like domain</keyword>
<comment type="caution">
    <text evidence="6">The sequence shown here is derived from an EMBL/GenBank/DDBJ whole genome shotgun (WGS) entry which is preliminary data.</text>
</comment>
<accession>A0A3S1B6B6</accession>
<evidence type="ECO:0000256" key="2">
    <source>
        <dbReference type="ARBA" id="ARBA00022737"/>
    </source>
</evidence>
<comment type="caution">
    <text evidence="4">Lacks conserved residue(s) required for the propagation of feature annotation.</text>
</comment>
<name>A0A3S1B6B6_ELYCH</name>
<feature type="domain" description="EGF-like" evidence="5">
    <location>
        <begin position="10"/>
        <end position="46"/>
    </location>
</feature>
<keyword evidence="3 4" id="KW-1015">Disulfide bond</keyword>
<dbReference type="InterPro" id="IPR001881">
    <property type="entry name" value="EGF-like_Ca-bd_dom"/>
</dbReference>
<dbReference type="InterPro" id="IPR000742">
    <property type="entry name" value="EGF"/>
</dbReference>